<organism evidence="3">
    <name type="scientific">Theileria annulata</name>
    <dbReference type="NCBI Taxonomy" id="5874"/>
    <lineage>
        <taxon>Eukaryota</taxon>
        <taxon>Sar</taxon>
        <taxon>Alveolata</taxon>
        <taxon>Apicomplexa</taxon>
        <taxon>Aconoidasida</taxon>
        <taxon>Piroplasmida</taxon>
        <taxon>Theileriidae</taxon>
        <taxon>Theileria</taxon>
    </lineage>
</organism>
<evidence type="ECO:0000313" key="4">
    <source>
        <dbReference type="EMBL" id="SVP90394.1"/>
    </source>
</evidence>
<keyword evidence="1" id="KW-0862">Zinc</keyword>
<dbReference type="PANTHER" id="PTHR22996:SF0">
    <property type="entry name" value="RE60872P-RELATED"/>
    <property type="match status" value="1"/>
</dbReference>
<dbReference type="EMBL" id="UIVT01000001">
    <property type="protein sequence ID" value="SVP89254.1"/>
    <property type="molecule type" value="Genomic_DNA"/>
</dbReference>
<dbReference type="InterPro" id="IPR001841">
    <property type="entry name" value="Znf_RING"/>
</dbReference>
<dbReference type="PANTHER" id="PTHR22996">
    <property type="entry name" value="MAHOGUNIN"/>
    <property type="match status" value="1"/>
</dbReference>
<protein>
    <submittedName>
        <fullName evidence="3">Zinc finger, C3HC4 type (RING finger) containing protein, putative</fullName>
    </submittedName>
</protein>
<dbReference type="SMART" id="SM00184">
    <property type="entry name" value="RING"/>
    <property type="match status" value="1"/>
</dbReference>
<evidence type="ECO:0000313" key="3">
    <source>
        <dbReference type="EMBL" id="SVP89254.1"/>
    </source>
</evidence>
<dbReference type="GO" id="GO:0016567">
    <property type="term" value="P:protein ubiquitination"/>
    <property type="evidence" value="ECO:0007669"/>
    <property type="project" value="TreeGrafter"/>
</dbReference>
<evidence type="ECO:0000259" key="2">
    <source>
        <dbReference type="PROSITE" id="PS50089"/>
    </source>
</evidence>
<reference evidence="3" key="1">
    <citation type="submission" date="2018-07" db="EMBL/GenBank/DDBJ databases">
        <authorList>
            <person name="Quirk P.G."/>
            <person name="Krulwich T.A."/>
        </authorList>
    </citation>
    <scope>NUCLEOTIDE SEQUENCE</scope>
    <source>
        <strain evidence="3">Anand</strain>
    </source>
</reference>
<keyword evidence="1" id="KW-0479">Metal-binding</keyword>
<dbReference type="EMBL" id="UIVS01000001">
    <property type="protein sequence ID" value="SVP90394.1"/>
    <property type="molecule type" value="Genomic_DNA"/>
</dbReference>
<name>A0A3B0MHP5_THEAN</name>
<keyword evidence="1" id="KW-0863">Zinc-finger</keyword>
<gene>
    <name evidence="3" type="ORF">TAT_000110700</name>
    <name evidence="4" type="ORF">TAV_000110000</name>
</gene>
<dbReference type="Gene3D" id="3.30.40.10">
    <property type="entry name" value="Zinc/RING finger domain, C3HC4 (zinc finger)"/>
    <property type="match status" value="1"/>
</dbReference>
<dbReference type="PROSITE" id="PS50089">
    <property type="entry name" value="ZF_RING_2"/>
    <property type="match status" value="1"/>
</dbReference>
<dbReference type="InterPro" id="IPR045194">
    <property type="entry name" value="MGRN1/RNF157-like"/>
</dbReference>
<feature type="domain" description="RING-type" evidence="2">
    <location>
        <begin position="237"/>
        <end position="276"/>
    </location>
</feature>
<dbReference type="VEuPathDB" id="PiroplasmaDB:TA16380"/>
<dbReference type="AlphaFoldDB" id="A0A3B0MHP5"/>
<accession>A0A3B0MHP5</accession>
<sequence>MGNLNSKSPRNNLEFEVLEQEIIPTDNQYILDESFDPPEYIKPVDNFVISKLEHKKTIFLLKTVTVNPYPACNKFSICFEYDTAEPCTVIFKFGQKHMGLNNGIPRYFININVTNFSFSKPNRISKEFNLEVGTNKKFELKYSYLLRLRNVTLETASFTTERKFVPILIVINSLNNDFTYFAMCGLKKDLNGKWHIYVTKRRIKVGSCGYLVQEVYGLNESEYGIKKDQKDERIRNCAICLETPSNTILLPCSHICLCSDCSKTVSIQFGACPMCRSVVNQILHINQQS</sequence>
<evidence type="ECO:0000256" key="1">
    <source>
        <dbReference type="PROSITE-ProRule" id="PRU00175"/>
    </source>
</evidence>
<proteinExistence type="predicted"/>
<dbReference type="GO" id="GO:0008270">
    <property type="term" value="F:zinc ion binding"/>
    <property type="evidence" value="ECO:0007669"/>
    <property type="project" value="UniProtKB-KW"/>
</dbReference>
<dbReference type="InterPro" id="IPR013083">
    <property type="entry name" value="Znf_RING/FYVE/PHD"/>
</dbReference>
<dbReference type="GO" id="GO:0061630">
    <property type="term" value="F:ubiquitin protein ligase activity"/>
    <property type="evidence" value="ECO:0007669"/>
    <property type="project" value="UniProtKB-EC"/>
</dbReference>
<dbReference type="SUPFAM" id="SSF57850">
    <property type="entry name" value="RING/U-box"/>
    <property type="match status" value="1"/>
</dbReference>
<dbReference type="Pfam" id="PF13920">
    <property type="entry name" value="zf-C3HC4_3"/>
    <property type="match status" value="1"/>
</dbReference>
<dbReference type="GO" id="GO:0005737">
    <property type="term" value="C:cytoplasm"/>
    <property type="evidence" value="ECO:0007669"/>
    <property type="project" value="TreeGrafter"/>
</dbReference>